<evidence type="ECO:0000256" key="8">
    <source>
        <dbReference type="ARBA" id="ARBA00023170"/>
    </source>
</evidence>
<keyword evidence="9" id="KW-0325">Glycoprotein</keyword>
<organism evidence="16 17">
    <name type="scientific">Prolemur simus</name>
    <name type="common">Greater bamboo lemur</name>
    <name type="synonym">Hapalemur simus</name>
    <dbReference type="NCBI Taxonomy" id="1328070"/>
    <lineage>
        <taxon>Eukaryota</taxon>
        <taxon>Metazoa</taxon>
        <taxon>Chordata</taxon>
        <taxon>Craniata</taxon>
        <taxon>Vertebrata</taxon>
        <taxon>Euteleostomi</taxon>
        <taxon>Mammalia</taxon>
        <taxon>Eutheria</taxon>
        <taxon>Euarchontoglires</taxon>
        <taxon>Primates</taxon>
        <taxon>Strepsirrhini</taxon>
        <taxon>Lemuriformes</taxon>
        <taxon>Lemuridae</taxon>
        <taxon>Prolemur</taxon>
    </lineage>
</organism>
<evidence type="ECO:0000256" key="9">
    <source>
        <dbReference type="ARBA" id="ARBA00023180"/>
    </source>
</evidence>
<dbReference type="Ensembl" id="ENSPSMT00000013194.1">
    <property type="protein sequence ID" value="ENSPSMP00000011319.1"/>
    <property type="gene ID" value="ENSPSMG00000008163.1"/>
</dbReference>
<evidence type="ECO:0000256" key="3">
    <source>
        <dbReference type="ARBA" id="ARBA00022692"/>
    </source>
</evidence>
<evidence type="ECO:0000256" key="1">
    <source>
        <dbReference type="ARBA" id="ARBA00004651"/>
    </source>
</evidence>
<dbReference type="PRINTS" id="PR00237">
    <property type="entry name" value="GPCRRHODOPSN"/>
</dbReference>
<comment type="subcellular location">
    <subcellularLocation>
        <location evidence="1">Cell membrane</location>
        <topology evidence="1">Multi-pass membrane protein</topology>
    </subcellularLocation>
</comment>
<dbReference type="GO" id="GO:0007204">
    <property type="term" value="P:positive regulation of cytosolic calcium ion concentration"/>
    <property type="evidence" value="ECO:0007669"/>
    <property type="project" value="TreeGrafter"/>
</dbReference>
<proteinExistence type="predicted"/>
<keyword evidence="4 14" id="KW-1133">Transmembrane helix</keyword>
<dbReference type="GeneTree" id="ENSGT01030000234518"/>
<reference evidence="16" key="1">
    <citation type="submission" date="2025-08" db="UniProtKB">
        <authorList>
            <consortium name="Ensembl"/>
        </authorList>
    </citation>
    <scope>IDENTIFICATION</scope>
</reference>
<dbReference type="Proteomes" id="UP000694414">
    <property type="component" value="Unplaced"/>
</dbReference>
<evidence type="ECO:0000313" key="17">
    <source>
        <dbReference type="Proteomes" id="UP000694414"/>
    </source>
</evidence>
<evidence type="ECO:0000256" key="12">
    <source>
        <dbReference type="ARBA" id="ARBA00069218"/>
    </source>
</evidence>
<dbReference type="GO" id="GO:0019722">
    <property type="term" value="P:calcium-mediated signaling"/>
    <property type="evidence" value="ECO:0007669"/>
    <property type="project" value="TreeGrafter"/>
</dbReference>
<dbReference type="Pfam" id="PF00001">
    <property type="entry name" value="7tm_1"/>
    <property type="match status" value="2"/>
</dbReference>
<evidence type="ECO:0000256" key="14">
    <source>
        <dbReference type="SAM" id="Phobius"/>
    </source>
</evidence>
<evidence type="ECO:0000256" key="5">
    <source>
        <dbReference type="ARBA" id="ARBA00023040"/>
    </source>
</evidence>
<dbReference type="GO" id="GO:0009897">
    <property type="term" value="C:external side of plasma membrane"/>
    <property type="evidence" value="ECO:0007669"/>
    <property type="project" value="TreeGrafter"/>
</dbReference>
<dbReference type="PROSITE" id="PS50262">
    <property type="entry name" value="G_PROTEIN_RECEP_F1_2"/>
    <property type="match status" value="1"/>
</dbReference>
<evidence type="ECO:0000256" key="2">
    <source>
        <dbReference type="ARBA" id="ARBA00022475"/>
    </source>
</evidence>
<evidence type="ECO:0000256" key="11">
    <source>
        <dbReference type="ARBA" id="ARBA00057416"/>
    </source>
</evidence>
<evidence type="ECO:0000256" key="13">
    <source>
        <dbReference type="ARBA" id="ARBA00080273"/>
    </source>
</evidence>
<keyword evidence="6 14" id="KW-0472">Membrane</keyword>
<comment type="function">
    <text evidence="11">Receptor for RNL3/relaxin-3. Binding of the ligand inhibit cAMP accumulation.</text>
</comment>
<evidence type="ECO:0000256" key="6">
    <source>
        <dbReference type="ARBA" id="ARBA00023136"/>
    </source>
</evidence>
<dbReference type="Gene3D" id="1.20.1070.10">
    <property type="entry name" value="Rhodopsin 7-helix transmembrane proteins"/>
    <property type="match status" value="1"/>
</dbReference>
<sequence length="470" mass="51272">MLLAAAASAVTTMNKATGGDKLAELFNVIPDLLEVANTSGNASLQLQDLWWELGLELPDGAAPGRPPSSGGAASADTEAWVRILISVVYWVVCALGLAGNLLVLYLMKSKQGWRKSSINLFVTNLALTDFQFVLTLPFWAVENALDFQWPFGKAMCKIVSIVTSMNMYASVFFLTAMSVVRYHSVASALKSHWTQGHGRGGCCGQRLRDSCCFSAKALCVLIWASATLASLPNAIFSTTVKVMGEELCLVRFPDKLLGHDRQFWLGLYHSQKVLLGFVLPLGIISLCYLLLVRFISDRRVVGTGVGAAAARGGPAGASARRRSKVTKSVTIVVLSFFLCWLPNQALTTWSILIKFNAVPFSQEYFLCQVYAFPMSVCLAHSNSCLNPILYCLVRREFRKALKSLLWRIASPSLTSMRPFTASTKPEPEDLGLQALAPLHATAEPDLLYYPPGVVVYSGGRYDLLPSSSAY</sequence>
<dbReference type="AlphaFoldDB" id="A0A8C8YZU1"/>
<feature type="transmembrane region" description="Helical" evidence="14">
    <location>
        <begin position="329"/>
        <end position="352"/>
    </location>
</feature>
<dbReference type="GO" id="GO:0060326">
    <property type="term" value="P:cell chemotaxis"/>
    <property type="evidence" value="ECO:0007669"/>
    <property type="project" value="TreeGrafter"/>
</dbReference>
<feature type="transmembrane region" description="Helical" evidence="14">
    <location>
        <begin position="215"/>
        <end position="236"/>
    </location>
</feature>
<feature type="domain" description="G-protein coupled receptors family 1 profile" evidence="15">
    <location>
        <begin position="99"/>
        <end position="390"/>
    </location>
</feature>
<dbReference type="GO" id="GO:0019957">
    <property type="term" value="F:C-C chemokine binding"/>
    <property type="evidence" value="ECO:0007669"/>
    <property type="project" value="TreeGrafter"/>
</dbReference>
<dbReference type="InterPro" id="IPR050119">
    <property type="entry name" value="CCR1-9-like"/>
</dbReference>
<evidence type="ECO:0000313" key="16">
    <source>
        <dbReference type="Ensembl" id="ENSPSMP00000011319.1"/>
    </source>
</evidence>
<evidence type="ECO:0000256" key="7">
    <source>
        <dbReference type="ARBA" id="ARBA00023157"/>
    </source>
</evidence>
<evidence type="ECO:0000256" key="4">
    <source>
        <dbReference type="ARBA" id="ARBA00022989"/>
    </source>
</evidence>
<protein>
    <recommendedName>
        <fullName evidence="12">Relaxin-3 receptor 1</fullName>
    </recommendedName>
    <alternativeName>
        <fullName evidence="13">Relaxin family peptide receptor 3</fullName>
    </alternativeName>
</protein>
<feature type="transmembrane region" description="Helical" evidence="14">
    <location>
        <begin position="273"/>
        <end position="291"/>
    </location>
</feature>
<keyword evidence="10" id="KW-0807">Transducer</keyword>
<reference evidence="16" key="2">
    <citation type="submission" date="2025-09" db="UniProtKB">
        <authorList>
            <consortium name="Ensembl"/>
        </authorList>
    </citation>
    <scope>IDENTIFICATION</scope>
</reference>
<feature type="transmembrane region" description="Helical" evidence="14">
    <location>
        <begin position="83"/>
        <end position="106"/>
    </location>
</feature>
<keyword evidence="8" id="KW-0675">Receptor</keyword>
<feature type="transmembrane region" description="Helical" evidence="14">
    <location>
        <begin position="372"/>
        <end position="393"/>
    </location>
</feature>
<feature type="transmembrane region" description="Helical" evidence="14">
    <location>
        <begin position="118"/>
        <end position="138"/>
    </location>
</feature>
<dbReference type="PANTHER" id="PTHR10489:SF951">
    <property type="entry name" value="RELAXIN FAMILY PEPTIDE_INSL5 RECEPTOR 4"/>
    <property type="match status" value="1"/>
</dbReference>
<dbReference type="PRINTS" id="PR00526">
    <property type="entry name" value="FMETLEUPHER"/>
</dbReference>
<evidence type="ECO:0000259" key="15">
    <source>
        <dbReference type="PROSITE" id="PS50262"/>
    </source>
</evidence>
<keyword evidence="17" id="KW-1185">Reference proteome</keyword>
<accession>A0A8C8YZU1</accession>
<dbReference type="FunFam" id="1.20.1070.10:FF:000216">
    <property type="entry name" value="Relaxin family peptide receptor 3"/>
    <property type="match status" value="1"/>
</dbReference>
<dbReference type="GO" id="GO:0016493">
    <property type="term" value="F:C-C chemokine receptor activity"/>
    <property type="evidence" value="ECO:0007669"/>
    <property type="project" value="TreeGrafter"/>
</dbReference>
<dbReference type="SUPFAM" id="SSF81321">
    <property type="entry name" value="Family A G protein-coupled receptor-like"/>
    <property type="match status" value="1"/>
</dbReference>
<dbReference type="InterPro" id="IPR017452">
    <property type="entry name" value="GPCR_Rhodpsn_7TM"/>
</dbReference>
<name>A0A8C8YZU1_PROSS</name>
<keyword evidence="3 14" id="KW-0812">Transmembrane</keyword>
<dbReference type="GO" id="GO:0032467">
    <property type="term" value="P:positive regulation of cytokinesis"/>
    <property type="evidence" value="ECO:0007669"/>
    <property type="project" value="Ensembl"/>
</dbReference>
<evidence type="ECO:0000256" key="10">
    <source>
        <dbReference type="ARBA" id="ARBA00023224"/>
    </source>
</evidence>
<keyword evidence="5" id="KW-0297">G-protein coupled receptor</keyword>
<dbReference type="GO" id="GO:0006955">
    <property type="term" value="P:immune response"/>
    <property type="evidence" value="ECO:0007669"/>
    <property type="project" value="TreeGrafter"/>
</dbReference>
<dbReference type="PANTHER" id="PTHR10489">
    <property type="entry name" value="CELL ADHESION MOLECULE"/>
    <property type="match status" value="1"/>
</dbReference>
<keyword evidence="7" id="KW-1015">Disulfide bond</keyword>
<dbReference type="InterPro" id="IPR000276">
    <property type="entry name" value="GPCR_Rhodpsn"/>
</dbReference>
<gene>
    <name evidence="16" type="primary">RXFP3</name>
</gene>
<keyword evidence="2" id="KW-1003">Cell membrane</keyword>
<feature type="transmembrane region" description="Helical" evidence="14">
    <location>
        <begin position="158"/>
        <end position="180"/>
    </location>
</feature>